<dbReference type="Gene3D" id="3.40.50.1580">
    <property type="entry name" value="Nucleoside phosphorylase domain"/>
    <property type="match status" value="1"/>
</dbReference>
<feature type="binding site" evidence="3">
    <location>
        <begin position="84"/>
        <end position="85"/>
    </location>
    <ligand>
        <name>phosphate</name>
        <dbReference type="ChEBI" id="CHEBI:43474"/>
    </ligand>
</feature>
<accession>A0ABV5XTL7</accession>
<reference evidence="5 6" key="1">
    <citation type="submission" date="2024-09" db="EMBL/GenBank/DDBJ databases">
        <authorList>
            <person name="Sun Q."/>
            <person name="Mori K."/>
        </authorList>
    </citation>
    <scope>NUCLEOTIDE SEQUENCE [LARGE SCALE GENOMIC DNA]</scope>
    <source>
        <strain evidence="5 6">JCM 1334</strain>
    </source>
</reference>
<proteinExistence type="inferred from homology"/>
<feature type="binding site" evidence="3">
    <location>
        <begin position="242"/>
        <end position="244"/>
    </location>
    <ligand>
        <name>substrate</name>
    </ligand>
</feature>
<keyword evidence="6" id="KW-1185">Reference proteome</keyword>
<comment type="function">
    <text evidence="3">Catalyzes the reversible phosphorylation of S-methyl-5'-thioadenosine (MTA) to adenine and 5-methylthioribose-1-phosphate. Involved in the breakdown of MTA, a major by-product of polyamine biosynthesis. Responsible for the first step in the methionine salvage pathway after MTA has been generated from S-adenosylmethionine. Has broad substrate specificity with 6-aminopurine nucleosides as preferred substrates.</text>
</comment>
<evidence type="ECO:0000313" key="6">
    <source>
        <dbReference type="Proteomes" id="UP001589702"/>
    </source>
</evidence>
<feature type="domain" description="Nucleoside phosphorylase" evidence="4">
    <location>
        <begin position="79"/>
        <end position="276"/>
    </location>
</feature>
<evidence type="ECO:0000313" key="5">
    <source>
        <dbReference type="EMBL" id="MFB9818049.1"/>
    </source>
</evidence>
<dbReference type="InterPro" id="IPR035994">
    <property type="entry name" value="Nucleoside_phosphorylase_sf"/>
</dbReference>
<comment type="catalytic activity">
    <reaction evidence="3">
        <text>S-methyl-5'-thioadenosine + phosphate = 5-(methylsulfanyl)-alpha-D-ribose 1-phosphate + adenine</text>
        <dbReference type="Rhea" id="RHEA:11852"/>
        <dbReference type="ChEBI" id="CHEBI:16708"/>
        <dbReference type="ChEBI" id="CHEBI:17509"/>
        <dbReference type="ChEBI" id="CHEBI:43474"/>
        <dbReference type="ChEBI" id="CHEBI:58533"/>
        <dbReference type="EC" id="2.4.2.28"/>
    </reaction>
</comment>
<comment type="caution">
    <text evidence="3">Lacks conserved residue(s) required for the propagation of feature annotation.</text>
</comment>
<comment type="subunit">
    <text evidence="3">Homohexamer. Dimer of a homotrimer.</text>
</comment>
<feature type="binding site" evidence="3">
    <location>
        <position position="25"/>
    </location>
    <ligand>
        <name>phosphate</name>
        <dbReference type="ChEBI" id="CHEBI:43474"/>
    </ligand>
</feature>
<evidence type="ECO:0000256" key="1">
    <source>
        <dbReference type="ARBA" id="ARBA00022676"/>
    </source>
</evidence>
<comment type="caution">
    <text evidence="5">The sequence shown here is derived from an EMBL/GenBank/DDBJ whole genome shotgun (WGS) entry which is preliminary data.</text>
</comment>
<dbReference type="RefSeq" id="WP_234754546.1">
    <property type="nucleotide sequence ID" value="NZ_BAAAWN010000001.1"/>
</dbReference>
<keyword evidence="1 3" id="KW-0328">Glycosyltransferase</keyword>
<dbReference type="PANTHER" id="PTHR42679:SF2">
    <property type="entry name" value="S-METHYL-5'-THIOADENOSINE PHOSPHORYLASE"/>
    <property type="match status" value="1"/>
</dbReference>
<dbReference type="CDD" id="cd09010">
    <property type="entry name" value="MTAP_SsMTAPII_like_MTIP"/>
    <property type="match status" value="1"/>
</dbReference>
<gene>
    <name evidence="3" type="primary">mtnP</name>
    <name evidence="5" type="ORF">ACFFP1_00880</name>
</gene>
<dbReference type="SUPFAM" id="SSF53167">
    <property type="entry name" value="Purine and uridine phosphorylases"/>
    <property type="match status" value="1"/>
</dbReference>
<evidence type="ECO:0000256" key="3">
    <source>
        <dbReference type="HAMAP-Rule" id="MF_01963"/>
    </source>
</evidence>
<evidence type="ECO:0000256" key="2">
    <source>
        <dbReference type="ARBA" id="ARBA00022679"/>
    </source>
</evidence>
<comment type="pathway">
    <text evidence="3">Amino-acid biosynthesis; L-methionine biosynthesis via salvage pathway; S-methyl-5-thio-alpha-D-ribose 1-phosphate from S-methyl-5'-thioadenosine (phosphorylase route): step 1/1.</text>
</comment>
<feature type="binding site" evidence="3">
    <location>
        <position position="218"/>
    </location>
    <ligand>
        <name>substrate</name>
    </ligand>
</feature>
<evidence type="ECO:0000259" key="4">
    <source>
        <dbReference type="Pfam" id="PF01048"/>
    </source>
</evidence>
<comment type="similarity">
    <text evidence="3">Belongs to the PNP/MTAP phosphorylase family. MTAP subfamily.</text>
</comment>
<name>A0ABV5XTL7_ARTRM</name>
<dbReference type="Pfam" id="PF01048">
    <property type="entry name" value="PNP_UDP_1"/>
    <property type="match status" value="1"/>
</dbReference>
<dbReference type="EMBL" id="JBHMBC010000002">
    <property type="protein sequence ID" value="MFB9818049.1"/>
    <property type="molecule type" value="Genomic_DNA"/>
</dbReference>
<dbReference type="Proteomes" id="UP001589702">
    <property type="component" value="Unassembled WGS sequence"/>
</dbReference>
<feature type="site" description="Important for substrate specificity" evidence="3">
    <location>
        <position position="255"/>
    </location>
</feature>
<dbReference type="InterPro" id="IPR010044">
    <property type="entry name" value="MTAP"/>
</dbReference>
<protein>
    <recommendedName>
        <fullName evidence="3">S-methyl-5'-thioadenosine phosphorylase</fullName>
        <ecNumber evidence="3">2.4.2.28</ecNumber>
    </recommendedName>
    <alternativeName>
        <fullName evidence="3">5'-methylthioadenosine phosphorylase</fullName>
        <shortName evidence="3">MTA phosphorylase</shortName>
        <shortName evidence="3">MTAP</shortName>
    </alternativeName>
</protein>
<feature type="site" description="Important for substrate specificity" evidence="3">
    <location>
        <position position="200"/>
    </location>
</feature>
<sequence length="325" mass="33400">MSSLLEPLAEPRLAPRARIGIIGGTGLYKLSGAVVLDTLDIPTPFGPPSSPVTIARLAAPDGPGREGDDGPGRDGGPVVAFLSRHGRGHSVAPQQINYRANFWALKSLGVEAVISSAAVGGLVSSHGTGTFAVPDQVLDKTWGRADTFYDGSLPTGVQHLPAAEPYSAPLRAALIAALERQREDFAAAATVAVINGPRFSTKAESAALVQSGAHLISMTQYPEPMLAAELNMHFAALAFITDADTGHDGSEPVTAELVLSRLAAAQPRILAVLSDAVLTVSARLAGAEPADDGGMWRMALIPATAVSTVMGTAGPVRPGTGRTVP</sequence>
<dbReference type="PANTHER" id="PTHR42679">
    <property type="entry name" value="S-METHYL-5'-THIOADENOSINE PHOSPHORYLASE"/>
    <property type="match status" value="1"/>
</dbReference>
<organism evidence="5 6">
    <name type="scientific">Arthrobacter ramosus</name>
    <dbReference type="NCBI Taxonomy" id="1672"/>
    <lineage>
        <taxon>Bacteria</taxon>
        <taxon>Bacillati</taxon>
        <taxon>Actinomycetota</taxon>
        <taxon>Actinomycetes</taxon>
        <taxon>Micrococcales</taxon>
        <taxon>Micrococcaceae</taxon>
        <taxon>Arthrobacter</taxon>
    </lineage>
</organism>
<keyword evidence="3" id="KW-0660">Purine salvage</keyword>
<feature type="binding site" evidence="3">
    <location>
        <position position="219"/>
    </location>
    <ligand>
        <name>phosphate</name>
        <dbReference type="ChEBI" id="CHEBI:43474"/>
    </ligand>
</feature>
<keyword evidence="2 3" id="KW-0808">Transferase</keyword>
<dbReference type="InterPro" id="IPR000845">
    <property type="entry name" value="Nucleoside_phosphorylase_d"/>
</dbReference>
<dbReference type="HAMAP" id="MF_01963">
    <property type="entry name" value="MTAP"/>
    <property type="match status" value="1"/>
</dbReference>
<dbReference type="EC" id="2.4.2.28" evidence="3"/>